<evidence type="ECO:0000313" key="3">
    <source>
        <dbReference type="Proteomes" id="UP001379235"/>
    </source>
</evidence>
<protein>
    <submittedName>
        <fullName evidence="2">Uncharacterized protein</fullName>
    </submittedName>
</protein>
<dbReference type="EMBL" id="JBBHJY010000010">
    <property type="protein sequence ID" value="MEJ6011659.1"/>
    <property type="molecule type" value="Genomic_DNA"/>
</dbReference>
<keyword evidence="1" id="KW-1133">Transmembrane helix</keyword>
<evidence type="ECO:0000313" key="2">
    <source>
        <dbReference type="EMBL" id="MEJ6011659.1"/>
    </source>
</evidence>
<name>A0ABU8SCG8_9SPHN</name>
<dbReference type="RefSeq" id="WP_310531157.1">
    <property type="nucleotide sequence ID" value="NZ_JBBHJY010000010.1"/>
</dbReference>
<feature type="transmembrane region" description="Helical" evidence="1">
    <location>
        <begin position="56"/>
        <end position="78"/>
    </location>
</feature>
<keyword evidence="1" id="KW-0812">Transmembrane</keyword>
<proteinExistence type="predicted"/>
<comment type="caution">
    <text evidence="2">The sequence shown here is derived from an EMBL/GenBank/DDBJ whole genome shotgun (WGS) entry which is preliminary data.</text>
</comment>
<dbReference type="Proteomes" id="UP001379235">
    <property type="component" value="Unassembled WGS sequence"/>
</dbReference>
<keyword evidence="1" id="KW-0472">Membrane</keyword>
<accession>A0ABU8SCG8</accession>
<reference evidence="2 3" key="1">
    <citation type="submission" date="2024-03" db="EMBL/GenBank/DDBJ databases">
        <authorList>
            <person name="Jo J.-H."/>
        </authorList>
    </citation>
    <scope>NUCLEOTIDE SEQUENCE [LARGE SCALE GENOMIC DNA]</scope>
    <source>
        <strain evidence="2 3">AS3R-12</strain>
    </source>
</reference>
<sequence>MDHEPLPLALERARRVMERVQQGHAVSAYEMAQARETFERALQELQRGQAVRRDNLLMAALAGAMWASWITGTAILLWA</sequence>
<gene>
    <name evidence="2" type="ORF">WG900_17225</name>
</gene>
<keyword evidence="3" id="KW-1185">Reference proteome</keyword>
<organism evidence="2 3">
    <name type="scientific">Novosphingobium aquae</name>
    <dbReference type="NCBI Taxonomy" id="3133435"/>
    <lineage>
        <taxon>Bacteria</taxon>
        <taxon>Pseudomonadati</taxon>
        <taxon>Pseudomonadota</taxon>
        <taxon>Alphaproteobacteria</taxon>
        <taxon>Sphingomonadales</taxon>
        <taxon>Sphingomonadaceae</taxon>
        <taxon>Novosphingobium</taxon>
    </lineage>
</organism>
<evidence type="ECO:0000256" key="1">
    <source>
        <dbReference type="SAM" id="Phobius"/>
    </source>
</evidence>